<dbReference type="PANTHER" id="PTHR24369">
    <property type="entry name" value="ANTIGEN BSP, PUTATIVE-RELATED"/>
    <property type="match status" value="1"/>
</dbReference>
<name>A0AAD9JKM6_9ANNE</name>
<accession>A0AAD9JKM6</accession>
<dbReference type="SMART" id="SM00369">
    <property type="entry name" value="LRR_TYP"/>
    <property type="match status" value="2"/>
</dbReference>
<evidence type="ECO:0000256" key="1">
    <source>
        <dbReference type="ARBA" id="ARBA00022614"/>
    </source>
</evidence>
<dbReference type="EMBL" id="JAODUP010000274">
    <property type="protein sequence ID" value="KAK2154220.1"/>
    <property type="molecule type" value="Genomic_DNA"/>
</dbReference>
<feature type="region of interest" description="Disordered" evidence="5">
    <location>
        <begin position="380"/>
        <end position="447"/>
    </location>
</feature>
<dbReference type="Gene3D" id="3.80.10.10">
    <property type="entry name" value="Ribonuclease Inhibitor"/>
    <property type="match status" value="2"/>
</dbReference>
<dbReference type="PANTHER" id="PTHR24369:SF210">
    <property type="entry name" value="CHAOPTIN-RELATED"/>
    <property type="match status" value="1"/>
</dbReference>
<feature type="chain" id="PRO_5042152054" description="Ig-like domain-containing protein" evidence="7">
    <location>
        <begin position="26"/>
        <end position="544"/>
    </location>
</feature>
<evidence type="ECO:0000313" key="9">
    <source>
        <dbReference type="EMBL" id="KAK2154220.1"/>
    </source>
</evidence>
<keyword evidence="6" id="KW-0472">Membrane</keyword>
<feature type="domain" description="Ig-like" evidence="8">
    <location>
        <begin position="280"/>
        <end position="372"/>
    </location>
</feature>
<dbReference type="InterPro" id="IPR001611">
    <property type="entry name" value="Leu-rich_rpt"/>
</dbReference>
<dbReference type="InterPro" id="IPR013783">
    <property type="entry name" value="Ig-like_fold"/>
</dbReference>
<feature type="compositionally biased region" description="Polar residues" evidence="5">
    <location>
        <begin position="423"/>
        <end position="440"/>
    </location>
</feature>
<dbReference type="InterPro" id="IPR032675">
    <property type="entry name" value="LRR_dom_sf"/>
</dbReference>
<dbReference type="PROSITE" id="PS50835">
    <property type="entry name" value="IG_LIKE"/>
    <property type="match status" value="1"/>
</dbReference>
<keyword evidence="6" id="KW-1133">Transmembrane helix</keyword>
<protein>
    <recommendedName>
        <fullName evidence="8">Ig-like domain-containing protein</fullName>
    </recommendedName>
</protein>
<keyword evidence="3" id="KW-0677">Repeat</keyword>
<dbReference type="GO" id="GO:0005886">
    <property type="term" value="C:plasma membrane"/>
    <property type="evidence" value="ECO:0007669"/>
    <property type="project" value="TreeGrafter"/>
</dbReference>
<proteinExistence type="predicted"/>
<dbReference type="InterPro" id="IPR000483">
    <property type="entry name" value="Cys-rich_flank_reg_C"/>
</dbReference>
<keyword evidence="1" id="KW-0433">Leucine-rich repeat</keyword>
<dbReference type="Gene3D" id="2.60.40.10">
    <property type="entry name" value="Immunoglobulins"/>
    <property type="match status" value="1"/>
</dbReference>
<evidence type="ECO:0000256" key="7">
    <source>
        <dbReference type="SAM" id="SignalP"/>
    </source>
</evidence>
<dbReference type="SUPFAM" id="SSF52058">
    <property type="entry name" value="L domain-like"/>
    <property type="match status" value="1"/>
</dbReference>
<feature type="transmembrane region" description="Helical" evidence="6">
    <location>
        <begin position="476"/>
        <end position="499"/>
    </location>
</feature>
<dbReference type="InterPro" id="IPR007110">
    <property type="entry name" value="Ig-like_dom"/>
</dbReference>
<dbReference type="Pfam" id="PF01462">
    <property type="entry name" value="LRRNT"/>
    <property type="match status" value="1"/>
</dbReference>
<comment type="caution">
    <text evidence="9">The sequence shown here is derived from an EMBL/GenBank/DDBJ whole genome shotgun (WGS) entry which is preliminary data.</text>
</comment>
<evidence type="ECO:0000256" key="6">
    <source>
        <dbReference type="SAM" id="Phobius"/>
    </source>
</evidence>
<dbReference type="Pfam" id="PF13855">
    <property type="entry name" value="LRR_8"/>
    <property type="match status" value="1"/>
</dbReference>
<dbReference type="InterPro" id="IPR050541">
    <property type="entry name" value="LRR_TM_domain-containing"/>
</dbReference>
<reference evidence="9" key="1">
    <citation type="journal article" date="2023" name="Mol. Biol. Evol.">
        <title>Third-Generation Sequencing Reveals the Adaptive Role of the Epigenome in Three Deep-Sea Polychaetes.</title>
        <authorList>
            <person name="Perez M."/>
            <person name="Aroh O."/>
            <person name="Sun Y."/>
            <person name="Lan Y."/>
            <person name="Juniper S.K."/>
            <person name="Young C.R."/>
            <person name="Angers B."/>
            <person name="Qian P.Y."/>
        </authorList>
    </citation>
    <scope>NUCLEOTIDE SEQUENCE</scope>
    <source>
        <strain evidence="9">P08H-3</strain>
    </source>
</reference>
<dbReference type="Proteomes" id="UP001208570">
    <property type="component" value="Unassembled WGS sequence"/>
</dbReference>
<keyword evidence="6" id="KW-0812">Transmembrane</keyword>
<evidence type="ECO:0000256" key="4">
    <source>
        <dbReference type="ARBA" id="ARBA00023157"/>
    </source>
</evidence>
<keyword evidence="10" id="KW-1185">Reference proteome</keyword>
<keyword evidence="2 7" id="KW-0732">Signal</keyword>
<evidence type="ECO:0000256" key="3">
    <source>
        <dbReference type="ARBA" id="ARBA00022737"/>
    </source>
</evidence>
<gene>
    <name evidence="9" type="ORF">LSH36_274g04021</name>
</gene>
<evidence type="ECO:0000313" key="10">
    <source>
        <dbReference type="Proteomes" id="UP001208570"/>
    </source>
</evidence>
<dbReference type="InterPro" id="IPR003591">
    <property type="entry name" value="Leu-rich_rpt_typical-subtyp"/>
</dbReference>
<sequence length="544" mass="60123">MRPMRNMFRGLVYLTLHTILCMVWGVHPGDAGGRRSPGERDCPKACFCNKLSKIVYCSRRGLSYIPDNIPRDALQLNLNSNTFLTPVIQRSNFSRFHDMEHLYLSECGIETIEVDTFRDLANLKWLDLSNNRVRIIHDYTFRGLALLHLFLNGNRDLELHSGSFGGLVTGGLYLHDCSLKGIELSVVAPLNNTLGYLWLNGNELETVSKGFASVFESLSHLRLGSNPLHCNCELLWLKEFYDRHGDVFEGGVAPSCLTPARLRGRFFSELTESELRCTAPVFGNIDARFDPGRSRLKCTASGDPAPTLYWIQPSGRTSRYLSPLVNGGARRTEGVLEVEAGDPGTGGADRSGMYICVANNDAGNVTLTVNVTWPRGCAATRAGGGGGSSPYKTLTVTSIVRGGPPSPAPTSGTADPKRRRTSDSSVGSSTPRPRPVTSQRDQQRRSGYETNYTAICKMLDFSIRSRAGRLFNLTELIGAVIGTHICTLLVCLVLMPIYYRWKNRQQQGHSLEKKKAPPSEKLFLNGMGHRTVDYMETPTTSPKH</sequence>
<evidence type="ECO:0000256" key="5">
    <source>
        <dbReference type="SAM" id="MobiDB-lite"/>
    </source>
</evidence>
<dbReference type="AlphaFoldDB" id="A0AAD9JKM6"/>
<feature type="signal peptide" evidence="7">
    <location>
        <begin position="1"/>
        <end position="25"/>
    </location>
</feature>
<evidence type="ECO:0000259" key="8">
    <source>
        <dbReference type="PROSITE" id="PS50835"/>
    </source>
</evidence>
<organism evidence="9 10">
    <name type="scientific">Paralvinella palmiformis</name>
    <dbReference type="NCBI Taxonomy" id="53620"/>
    <lineage>
        <taxon>Eukaryota</taxon>
        <taxon>Metazoa</taxon>
        <taxon>Spiralia</taxon>
        <taxon>Lophotrochozoa</taxon>
        <taxon>Annelida</taxon>
        <taxon>Polychaeta</taxon>
        <taxon>Sedentaria</taxon>
        <taxon>Canalipalpata</taxon>
        <taxon>Terebellida</taxon>
        <taxon>Terebelliformia</taxon>
        <taxon>Alvinellidae</taxon>
        <taxon>Paralvinella</taxon>
    </lineage>
</organism>
<dbReference type="InterPro" id="IPR036179">
    <property type="entry name" value="Ig-like_dom_sf"/>
</dbReference>
<dbReference type="SMART" id="SM00013">
    <property type="entry name" value="LRRNT"/>
    <property type="match status" value="1"/>
</dbReference>
<dbReference type="SUPFAM" id="SSF48726">
    <property type="entry name" value="Immunoglobulin"/>
    <property type="match status" value="1"/>
</dbReference>
<evidence type="ECO:0000256" key="2">
    <source>
        <dbReference type="ARBA" id="ARBA00022729"/>
    </source>
</evidence>
<dbReference type="InterPro" id="IPR000372">
    <property type="entry name" value="LRRNT"/>
</dbReference>
<dbReference type="PROSITE" id="PS51450">
    <property type="entry name" value="LRR"/>
    <property type="match status" value="1"/>
</dbReference>
<keyword evidence="4" id="KW-1015">Disulfide bond</keyword>
<dbReference type="SMART" id="SM00082">
    <property type="entry name" value="LRRCT"/>
    <property type="match status" value="1"/>
</dbReference>